<evidence type="ECO:0008006" key="2">
    <source>
        <dbReference type="Google" id="ProtNLM"/>
    </source>
</evidence>
<dbReference type="PANTHER" id="PTHR45713:SF6">
    <property type="entry name" value="F5_8 TYPE C DOMAIN-CONTAINING PROTEIN"/>
    <property type="match status" value="1"/>
</dbReference>
<sequence length="169" mass="18584">AQLPSALAFLKDNDETSCISPSLTSLTVTWNTTYPFTWMRITVPDPGLLNSFTVSFNTNQVPCTNLRIATVNDKTLDIHCDNIGLVTQVTLTGSGVGYLCSVYISGGRDVALLQPTYQSSNYSTFWSDKAVDGDTNRNFGGNSCTATDYENNPRWSVRFPLSVTVNRYV</sequence>
<reference evidence="1" key="1">
    <citation type="submission" date="2014-12" db="EMBL/GenBank/DDBJ databases">
        <title>Insight into the proteome of Arion vulgaris.</title>
        <authorList>
            <person name="Aradska J."/>
            <person name="Bulat T."/>
            <person name="Smidak R."/>
            <person name="Sarate P."/>
            <person name="Gangsoo J."/>
            <person name="Sialana F."/>
            <person name="Bilban M."/>
            <person name="Lubec G."/>
        </authorList>
    </citation>
    <scope>NUCLEOTIDE SEQUENCE</scope>
    <source>
        <tissue evidence="1">Skin</tissue>
    </source>
</reference>
<name>A0A0B6ZPN2_9EUPU</name>
<feature type="non-terminal residue" evidence="1">
    <location>
        <position position="169"/>
    </location>
</feature>
<proteinExistence type="predicted"/>
<dbReference type="EMBL" id="HACG01022810">
    <property type="protein sequence ID" value="CEK69675.1"/>
    <property type="molecule type" value="Transcribed_RNA"/>
</dbReference>
<dbReference type="Gene3D" id="2.60.120.260">
    <property type="entry name" value="Galactose-binding domain-like"/>
    <property type="match status" value="1"/>
</dbReference>
<evidence type="ECO:0000313" key="1">
    <source>
        <dbReference type="EMBL" id="CEK69675.1"/>
    </source>
</evidence>
<dbReference type="InterPro" id="IPR008979">
    <property type="entry name" value="Galactose-bd-like_sf"/>
</dbReference>
<dbReference type="SUPFAM" id="SSF49785">
    <property type="entry name" value="Galactose-binding domain-like"/>
    <property type="match status" value="1"/>
</dbReference>
<dbReference type="AlphaFoldDB" id="A0A0B6ZPN2"/>
<accession>A0A0B6ZPN2</accession>
<protein>
    <recommendedName>
        <fullName evidence="2">Fucolectin tachylectin-4 pentraxin-1 domain-containing protein</fullName>
    </recommendedName>
</protein>
<organism evidence="1">
    <name type="scientific">Arion vulgaris</name>
    <dbReference type="NCBI Taxonomy" id="1028688"/>
    <lineage>
        <taxon>Eukaryota</taxon>
        <taxon>Metazoa</taxon>
        <taxon>Spiralia</taxon>
        <taxon>Lophotrochozoa</taxon>
        <taxon>Mollusca</taxon>
        <taxon>Gastropoda</taxon>
        <taxon>Heterobranchia</taxon>
        <taxon>Euthyneura</taxon>
        <taxon>Panpulmonata</taxon>
        <taxon>Eupulmonata</taxon>
        <taxon>Stylommatophora</taxon>
        <taxon>Helicina</taxon>
        <taxon>Arionoidea</taxon>
        <taxon>Arionidae</taxon>
        <taxon>Arion</taxon>
    </lineage>
</organism>
<dbReference type="InterPro" id="IPR051941">
    <property type="entry name" value="BG_Antigen-Binding_Lectin"/>
</dbReference>
<dbReference type="PANTHER" id="PTHR45713">
    <property type="entry name" value="FTP DOMAIN-CONTAINING PROTEIN"/>
    <property type="match status" value="1"/>
</dbReference>
<gene>
    <name evidence="1" type="primary">ORF71144</name>
</gene>
<feature type="non-terminal residue" evidence="1">
    <location>
        <position position="1"/>
    </location>
</feature>